<feature type="compositionally biased region" description="Basic and acidic residues" evidence="1">
    <location>
        <begin position="199"/>
        <end position="208"/>
    </location>
</feature>
<accession>A0ABM0GPK8</accession>
<dbReference type="Pfam" id="PF15335">
    <property type="entry name" value="CAAP1"/>
    <property type="match status" value="1"/>
</dbReference>
<dbReference type="PANTHER" id="PTHR14740:SF3">
    <property type="entry name" value="CASPASE ACTIVITY AND APOPTOSIS INHIBITOR 1"/>
    <property type="match status" value="1"/>
</dbReference>
<name>A0ABM0GPK8_SACKO</name>
<protein>
    <submittedName>
        <fullName evidence="3">Caspase activity and apoptosis inhibitor 1-like</fullName>
    </submittedName>
</protein>
<feature type="compositionally biased region" description="Basic and acidic residues" evidence="1">
    <location>
        <begin position="218"/>
        <end position="240"/>
    </location>
</feature>
<feature type="compositionally biased region" description="Basic residues" evidence="1">
    <location>
        <begin position="26"/>
        <end position="38"/>
    </location>
</feature>
<feature type="region of interest" description="Disordered" evidence="1">
    <location>
        <begin position="154"/>
        <end position="240"/>
    </location>
</feature>
<gene>
    <name evidence="3" type="primary">LOC100375216</name>
</gene>
<dbReference type="Proteomes" id="UP000694865">
    <property type="component" value="Unplaced"/>
</dbReference>
<dbReference type="InterPro" id="IPR038991">
    <property type="entry name" value="CAAP1"/>
</dbReference>
<keyword evidence="2" id="KW-1185">Reference proteome</keyword>
<dbReference type="GeneID" id="100375216"/>
<reference evidence="3" key="1">
    <citation type="submission" date="2025-08" db="UniProtKB">
        <authorList>
            <consortium name="RefSeq"/>
        </authorList>
    </citation>
    <scope>IDENTIFICATION</scope>
    <source>
        <tissue evidence="3">Testes</tissue>
    </source>
</reference>
<proteinExistence type="predicted"/>
<organism evidence="2 3">
    <name type="scientific">Saccoglossus kowalevskii</name>
    <name type="common">Acorn worm</name>
    <dbReference type="NCBI Taxonomy" id="10224"/>
    <lineage>
        <taxon>Eukaryota</taxon>
        <taxon>Metazoa</taxon>
        <taxon>Hemichordata</taxon>
        <taxon>Enteropneusta</taxon>
        <taxon>Harrimaniidae</taxon>
        <taxon>Saccoglossus</taxon>
    </lineage>
</organism>
<evidence type="ECO:0000313" key="3">
    <source>
        <dbReference type="RefSeq" id="XP_002734497.1"/>
    </source>
</evidence>
<dbReference type="RefSeq" id="XP_002734497.1">
    <property type="nucleotide sequence ID" value="XM_002734451.2"/>
</dbReference>
<evidence type="ECO:0000313" key="2">
    <source>
        <dbReference type="Proteomes" id="UP000694865"/>
    </source>
</evidence>
<evidence type="ECO:0000256" key="1">
    <source>
        <dbReference type="SAM" id="MobiDB-lite"/>
    </source>
</evidence>
<feature type="compositionally biased region" description="Basic and acidic residues" evidence="1">
    <location>
        <begin position="169"/>
        <end position="192"/>
    </location>
</feature>
<dbReference type="PANTHER" id="PTHR14740">
    <property type="entry name" value="CASPASE ACTIVITY AND APOPTOSIS INHIBITOR 1"/>
    <property type="match status" value="1"/>
</dbReference>
<sequence>MMPDSTQTGEKKAKKRKSGKKNEKPVKKKKLASKKTKKGSPSNEAEAILNSDNEYDSDLNPEKELKPIGGYIKNREEMLKHVFKCVGGEKLQSMLLISSRLDYTLVDWTIFWYTELQSGRLNYILNCPLAELKTLCLDQLEVMSKKRIRCVLDGQEMTSSSGTDDSSSEDEHKCKVEGEGVKKSKSEKDKDGGNVMDDSEFKSEEAVVKGESFVSCHSDSDPNDGRDDGIVDSTTDQREQLNEKDDVLEMALSLSPQHSGESDSLFNDDVDEEDRASIHGDSNQEVMDEQIVCNLKGENIDEKCPEVGAVVDLDAPSDLESIQLNVPARGDKGTHENRVTGSGVNKQPIVHSKLEILELEMRARAIRSLMKANEKRETVLKQIKLQRSQTNIL</sequence>
<feature type="region of interest" description="Disordered" evidence="1">
    <location>
        <begin position="1"/>
        <end position="61"/>
    </location>
</feature>